<dbReference type="UniPathway" id="UPA00232"/>
<dbReference type="InterPro" id="IPR011566">
    <property type="entry name" value="Ubq_synth_Coq7"/>
</dbReference>
<dbReference type="EMBL" id="SGXC01000004">
    <property type="protein sequence ID" value="RZS77061.1"/>
    <property type="molecule type" value="Genomic_DNA"/>
</dbReference>
<dbReference type="GO" id="GO:0008682">
    <property type="term" value="F:3-demethoxyubiquinol 3-hydroxylase activity"/>
    <property type="evidence" value="ECO:0007669"/>
    <property type="project" value="UniProtKB-EC"/>
</dbReference>
<dbReference type="AlphaFoldDB" id="A0A4Q7N6T1"/>
<evidence type="ECO:0000256" key="7">
    <source>
        <dbReference type="ARBA" id="ARBA00023033"/>
    </source>
</evidence>
<comment type="subcellular location">
    <subcellularLocation>
        <location evidence="9">Cell membrane</location>
        <topology evidence="9">Peripheral membrane protein</topology>
    </subcellularLocation>
</comment>
<dbReference type="Pfam" id="PF03232">
    <property type="entry name" value="COQ7"/>
    <property type="match status" value="1"/>
</dbReference>
<keyword evidence="11" id="KW-1185">Reference proteome</keyword>
<dbReference type="InterPro" id="IPR009078">
    <property type="entry name" value="Ferritin-like_SF"/>
</dbReference>
<dbReference type="GO" id="GO:0006744">
    <property type="term" value="P:ubiquinone biosynthetic process"/>
    <property type="evidence" value="ECO:0007669"/>
    <property type="project" value="UniProtKB-UniRule"/>
</dbReference>
<accession>A0A4Q7N6T1</accession>
<feature type="binding site" evidence="9">
    <location>
        <position position="194"/>
    </location>
    <ligand>
        <name>Fe cation</name>
        <dbReference type="ChEBI" id="CHEBI:24875"/>
        <label>2</label>
    </ligand>
</feature>
<dbReference type="NCBIfam" id="NF033656">
    <property type="entry name" value="DMQ_monoox_COQ7"/>
    <property type="match status" value="1"/>
</dbReference>
<keyword evidence="4 9" id="KW-0479">Metal-binding</keyword>
<proteinExistence type="inferred from homology"/>
<name>A0A4Q7N6T1_9BURK</name>
<dbReference type="InterPro" id="IPR047809">
    <property type="entry name" value="COQ7_proteobact"/>
</dbReference>
<evidence type="ECO:0000256" key="3">
    <source>
        <dbReference type="ARBA" id="ARBA00022688"/>
    </source>
</evidence>
<feature type="binding site" evidence="9">
    <location>
        <position position="110"/>
    </location>
    <ligand>
        <name>Fe cation</name>
        <dbReference type="ChEBI" id="CHEBI:24875"/>
        <label>1</label>
    </ligand>
</feature>
<dbReference type="PANTHER" id="PTHR11237:SF4">
    <property type="entry name" value="5-DEMETHOXYUBIQUINONE HYDROXYLASE, MITOCHONDRIAL"/>
    <property type="match status" value="1"/>
</dbReference>
<keyword evidence="3 9" id="KW-0831">Ubiquinone biosynthesis</keyword>
<feature type="binding site" evidence="9">
    <location>
        <position position="107"/>
    </location>
    <ligand>
        <name>Fe cation</name>
        <dbReference type="ChEBI" id="CHEBI:24875"/>
        <label>2</label>
    </ligand>
</feature>
<dbReference type="GO" id="GO:0005886">
    <property type="term" value="C:plasma membrane"/>
    <property type="evidence" value="ECO:0007669"/>
    <property type="project" value="UniProtKB-SubCell"/>
</dbReference>
<comment type="function">
    <text evidence="9">Catalyzes the hydroxylation of 2-nonaprenyl-3-methyl-6-methoxy-1,4-benzoquinol during ubiquinone biosynthesis.</text>
</comment>
<feature type="binding site" evidence="9">
    <location>
        <position position="77"/>
    </location>
    <ligand>
        <name>Fe cation</name>
        <dbReference type="ChEBI" id="CHEBI:24875"/>
        <label>1</label>
    </ligand>
</feature>
<keyword evidence="2 9" id="KW-1003">Cell membrane</keyword>
<comment type="catalytic activity">
    <reaction evidence="9">
        <text>a 5-methoxy-2-methyl-3-(all-trans-polyprenyl)benzene-1,4-diol + AH2 + O2 = a 3-demethylubiquinol + A + H2O</text>
        <dbReference type="Rhea" id="RHEA:50908"/>
        <dbReference type="Rhea" id="RHEA-COMP:10859"/>
        <dbReference type="Rhea" id="RHEA-COMP:10914"/>
        <dbReference type="ChEBI" id="CHEBI:13193"/>
        <dbReference type="ChEBI" id="CHEBI:15377"/>
        <dbReference type="ChEBI" id="CHEBI:15379"/>
        <dbReference type="ChEBI" id="CHEBI:17499"/>
        <dbReference type="ChEBI" id="CHEBI:84167"/>
        <dbReference type="ChEBI" id="CHEBI:84422"/>
        <dbReference type="EC" id="1.14.99.60"/>
    </reaction>
</comment>
<comment type="pathway">
    <text evidence="1 9">Cofactor biosynthesis; ubiquinone biosynthesis.</text>
</comment>
<feature type="binding site" evidence="9">
    <location>
        <position position="107"/>
    </location>
    <ligand>
        <name>Fe cation</name>
        <dbReference type="ChEBI" id="CHEBI:24875"/>
        <label>1</label>
    </ligand>
</feature>
<gene>
    <name evidence="9" type="primary">coq7</name>
    <name evidence="10" type="ORF">EV675_5787</name>
</gene>
<dbReference type="Proteomes" id="UP000292445">
    <property type="component" value="Unassembled WGS sequence"/>
</dbReference>
<evidence type="ECO:0000256" key="6">
    <source>
        <dbReference type="ARBA" id="ARBA00023004"/>
    </source>
</evidence>
<dbReference type="EC" id="1.14.99.60" evidence="9"/>
<feature type="binding site" evidence="9">
    <location>
        <position position="191"/>
    </location>
    <ligand>
        <name>Fe cation</name>
        <dbReference type="ChEBI" id="CHEBI:24875"/>
        <label>1</label>
    </ligand>
</feature>
<protein>
    <recommendedName>
        <fullName evidence="9">3-demethoxyubiquinol 3-hydroxylase</fullName>
        <shortName evidence="9">DMQ hydroxylase</shortName>
        <ecNumber evidence="9">1.14.99.60</ecNumber>
    </recommendedName>
    <alternativeName>
        <fullName evidence="9">2-nonaprenyl-3-methyl-6-methoxy-1,4-benzoquinol hydroxylase</fullName>
    </alternativeName>
</protein>
<organism evidence="10 11">
    <name type="scientific">Pigmentiphaga kullae</name>
    <dbReference type="NCBI Taxonomy" id="151784"/>
    <lineage>
        <taxon>Bacteria</taxon>
        <taxon>Pseudomonadati</taxon>
        <taxon>Pseudomonadota</taxon>
        <taxon>Betaproteobacteria</taxon>
        <taxon>Burkholderiales</taxon>
        <taxon>Alcaligenaceae</taxon>
        <taxon>Pigmentiphaga</taxon>
    </lineage>
</organism>
<dbReference type="Gene3D" id="1.20.1260.10">
    <property type="match status" value="1"/>
</dbReference>
<keyword evidence="5 9" id="KW-0560">Oxidoreductase</keyword>
<dbReference type="CDD" id="cd01042">
    <property type="entry name" value="DMQH"/>
    <property type="match status" value="1"/>
</dbReference>
<comment type="caution">
    <text evidence="10">The sequence shown here is derived from an EMBL/GenBank/DDBJ whole genome shotgun (WGS) entry which is preliminary data.</text>
</comment>
<feature type="binding site" evidence="9">
    <location>
        <position position="191"/>
    </location>
    <ligand>
        <name>Fe cation</name>
        <dbReference type="ChEBI" id="CHEBI:24875"/>
        <label>2</label>
    </ligand>
</feature>
<evidence type="ECO:0000313" key="10">
    <source>
        <dbReference type="EMBL" id="RZS77061.1"/>
    </source>
</evidence>
<keyword evidence="7 9" id="KW-0503">Monooxygenase</keyword>
<evidence type="ECO:0000256" key="9">
    <source>
        <dbReference type="HAMAP-Rule" id="MF_01658"/>
    </source>
</evidence>
<keyword evidence="10" id="KW-0830">Ubiquinone</keyword>
<evidence type="ECO:0000256" key="1">
    <source>
        <dbReference type="ARBA" id="ARBA00004749"/>
    </source>
</evidence>
<evidence type="ECO:0000256" key="5">
    <source>
        <dbReference type="ARBA" id="ARBA00023002"/>
    </source>
</evidence>
<dbReference type="GO" id="GO:0046872">
    <property type="term" value="F:metal ion binding"/>
    <property type="evidence" value="ECO:0007669"/>
    <property type="project" value="UniProtKB-KW"/>
</dbReference>
<dbReference type="OrthoDB" id="5192789at2"/>
<reference evidence="10 11" key="1">
    <citation type="submission" date="2019-02" db="EMBL/GenBank/DDBJ databases">
        <title>Genomic Encyclopedia of Type Strains, Phase IV (KMG-IV): sequencing the most valuable type-strain genomes for metagenomic binning, comparative biology and taxonomic classification.</title>
        <authorList>
            <person name="Goeker M."/>
        </authorList>
    </citation>
    <scope>NUCLEOTIDE SEQUENCE [LARGE SCALE GENOMIC DNA]</scope>
    <source>
        <strain evidence="10 11">K24</strain>
    </source>
</reference>
<keyword evidence="8 9" id="KW-0472">Membrane</keyword>
<evidence type="ECO:0000256" key="8">
    <source>
        <dbReference type="ARBA" id="ARBA00023136"/>
    </source>
</evidence>
<dbReference type="RefSeq" id="WP_130362113.1">
    <property type="nucleotide sequence ID" value="NZ_SGXC01000004.1"/>
</dbReference>
<dbReference type="PANTHER" id="PTHR11237">
    <property type="entry name" value="COENZYME Q10 BIOSYNTHESIS PROTEIN 7"/>
    <property type="match status" value="1"/>
</dbReference>
<feature type="binding site" evidence="9">
    <location>
        <position position="159"/>
    </location>
    <ligand>
        <name>Fe cation</name>
        <dbReference type="ChEBI" id="CHEBI:24875"/>
        <label>2</label>
    </ligand>
</feature>
<sequence length="228" mass="24697">MSGTASFRRISLLDRVLSEADRAVRVLTGSVSAQRANPAGRLSAAADGSAEEAAGTELTESERKHAAGLMRVNHVGEVCAQALYRGQALVCDKPDTRQVFLDAAAEETDHLAWLDDRLRELRSHSSLLNPLWYAGAFGLGMLAGKAGEAWNLGFMAETERQVERHLDGHLGTLPANDARSRAIVERMAADERQHRVTAEQRGGVELPAPVRAAMRCGSKVMTSTAYYL</sequence>
<keyword evidence="6 9" id="KW-0408">Iron</keyword>
<dbReference type="InterPro" id="IPR012347">
    <property type="entry name" value="Ferritin-like"/>
</dbReference>
<evidence type="ECO:0000313" key="11">
    <source>
        <dbReference type="Proteomes" id="UP000292445"/>
    </source>
</evidence>
<evidence type="ECO:0000256" key="2">
    <source>
        <dbReference type="ARBA" id="ARBA00022475"/>
    </source>
</evidence>
<comment type="cofactor">
    <cofactor evidence="9">
        <name>Fe cation</name>
        <dbReference type="ChEBI" id="CHEBI:24875"/>
    </cofactor>
    <text evidence="9">Binds 2 iron ions per subunit.</text>
</comment>
<dbReference type="SUPFAM" id="SSF47240">
    <property type="entry name" value="Ferritin-like"/>
    <property type="match status" value="1"/>
</dbReference>
<dbReference type="HAMAP" id="MF_01658">
    <property type="entry name" value="COQ7"/>
    <property type="match status" value="1"/>
</dbReference>
<evidence type="ECO:0000256" key="4">
    <source>
        <dbReference type="ARBA" id="ARBA00022723"/>
    </source>
</evidence>
<comment type="similarity">
    <text evidence="9">Belongs to the COQ7 family.</text>
</comment>